<organism evidence="2 3">
    <name type="scientific">Aliivibrio finisterrensis</name>
    <dbReference type="NCBI Taxonomy" id="511998"/>
    <lineage>
        <taxon>Bacteria</taxon>
        <taxon>Pseudomonadati</taxon>
        <taxon>Pseudomonadota</taxon>
        <taxon>Gammaproteobacteria</taxon>
        <taxon>Vibrionales</taxon>
        <taxon>Vibrionaceae</taxon>
        <taxon>Aliivibrio</taxon>
    </lineage>
</organism>
<dbReference type="PROSITE" id="PS51819">
    <property type="entry name" value="VOC"/>
    <property type="match status" value="1"/>
</dbReference>
<comment type="caution">
    <text evidence="2">The sequence shown here is derived from an EMBL/GenBank/DDBJ whole genome shotgun (WGS) entry which is preliminary data.</text>
</comment>
<evidence type="ECO:0000259" key="1">
    <source>
        <dbReference type="PROSITE" id="PS51819"/>
    </source>
</evidence>
<dbReference type="InterPro" id="IPR029068">
    <property type="entry name" value="Glyas_Bleomycin-R_OHBP_Dase"/>
</dbReference>
<dbReference type="EMBL" id="SEZJ01000007">
    <property type="protein sequence ID" value="RYU46292.1"/>
    <property type="molecule type" value="Genomic_DNA"/>
</dbReference>
<dbReference type="Proteomes" id="UP000293465">
    <property type="component" value="Unassembled WGS sequence"/>
</dbReference>
<accession>A0A4Q5KL20</accession>
<dbReference type="AlphaFoldDB" id="A0A4Q5KL20"/>
<gene>
    <name evidence="2" type="ORF">ERW49_09315</name>
</gene>
<dbReference type="SUPFAM" id="SSF54593">
    <property type="entry name" value="Glyoxalase/Bleomycin resistance protein/Dihydroxybiphenyl dioxygenase"/>
    <property type="match status" value="1"/>
</dbReference>
<feature type="domain" description="VOC" evidence="1">
    <location>
        <begin position="5"/>
        <end position="125"/>
    </location>
</feature>
<reference evidence="2 3" key="1">
    <citation type="submission" date="2019-02" db="EMBL/GenBank/DDBJ databases">
        <title>Genome sequences of Aliivibrio finisterrensis strains from farmed Atlantic salmon.</title>
        <authorList>
            <person name="Bowman J.P."/>
        </authorList>
    </citation>
    <scope>NUCLEOTIDE SEQUENCE [LARGE SCALE GENOMIC DNA]</scope>
    <source>
        <strain evidence="2 3">A32</strain>
    </source>
</reference>
<sequence>MKVARLDHLVLTVNSIEVTSQFYSNVLGMDIVTFGEGRVALTFGEQKINLHQLGNEFEPKAAQIQSGSADLCFITHTPINEVQSHIESQGVAIIDGPIQRTGALGKIISVYLRDPDGNLIELSNYL</sequence>
<protein>
    <submittedName>
        <fullName evidence="2">VOC family protein</fullName>
    </submittedName>
</protein>
<dbReference type="PANTHER" id="PTHR21366">
    <property type="entry name" value="GLYOXALASE FAMILY PROTEIN"/>
    <property type="match status" value="1"/>
</dbReference>
<evidence type="ECO:0000313" key="3">
    <source>
        <dbReference type="Proteomes" id="UP000293465"/>
    </source>
</evidence>
<dbReference type="GeneID" id="56275248"/>
<dbReference type="InterPro" id="IPR004360">
    <property type="entry name" value="Glyas_Fos-R_dOase_dom"/>
</dbReference>
<name>A0A4Q5KL20_9GAMM</name>
<dbReference type="PANTHER" id="PTHR21366:SF14">
    <property type="entry name" value="GLYOXALASE DOMAIN-CONTAINING PROTEIN 5"/>
    <property type="match status" value="1"/>
</dbReference>
<dbReference type="InterPro" id="IPR050383">
    <property type="entry name" value="GlyoxalaseI/FosfomycinResist"/>
</dbReference>
<dbReference type="Pfam" id="PF00903">
    <property type="entry name" value="Glyoxalase"/>
    <property type="match status" value="1"/>
</dbReference>
<proteinExistence type="predicted"/>
<dbReference type="RefSeq" id="WP_130087054.1">
    <property type="nucleotide sequence ID" value="NZ_SEZJ01000007.1"/>
</dbReference>
<dbReference type="InterPro" id="IPR037523">
    <property type="entry name" value="VOC_core"/>
</dbReference>
<dbReference type="Gene3D" id="3.10.180.10">
    <property type="entry name" value="2,3-Dihydroxybiphenyl 1,2-Dioxygenase, domain 1"/>
    <property type="match status" value="1"/>
</dbReference>
<evidence type="ECO:0000313" key="2">
    <source>
        <dbReference type="EMBL" id="RYU46292.1"/>
    </source>
</evidence>
<dbReference type="OrthoDB" id="9812656at2"/>
<dbReference type="CDD" id="cd07253">
    <property type="entry name" value="GLOD5"/>
    <property type="match status" value="1"/>
</dbReference>